<comment type="caution">
    <text evidence="2">The sequence shown here is derived from an EMBL/GenBank/DDBJ whole genome shotgun (WGS) entry which is preliminary data.</text>
</comment>
<feature type="transmembrane region" description="Helical" evidence="1">
    <location>
        <begin position="136"/>
        <end position="157"/>
    </location>
</feature>
<keyword evidence="1" id="KW-0812">Transmembrane</keyword>
<gene>
    <name evidence="2" type="ORF">IAA06_05905</name>
</gene>
<proteinExistence type="predicted"/>
<evidence type="ECO:0000313" key="3">
    <source>
        <dbReference type="Proteomes" id="UP000823842"/>
    </source>
</evidence>
<sequence>MKKLGTAIYYECATSFKYIWIFYAVIFAVIASIAAVIFMGTGSMEHVGTNAMEINSMVYVGILGALGFKEDFKMLIQNGFTRKYIFLATLSLFAFISGILALMDTLIGNVLHMVSKNYSSLFAGIYGYEHSVFINWLWLFFAYMSICCLIYLLILTINKLGKTAAVAGGVILGMIIAVVLPVLFRFALPADAARQLLKTLLKAAGFMADGSINFVYPLLILFCLTGVFSFGAYCVIRKTELKL</sequence>
<dbReference type="Proteomes" id="UP000823842">
    <property type="component" value="Unassembled WGS sequence"/>
</dbReference>
<reference evidence="2" key="2">
    <citation type="submission" date="2021-04" db="EMBL/GenBank/DDBJ databases">
        <authorList>
            <person name="Gilroy R."/>
        </authorList>
    </citation>
    <scope>NUCLEOTIDE SEQUENCE</scope>
    <source>
        <strain evidence="2">ChiSjej1B19-5720</strain>
    </source>
</reference>
<evidence type="ECO:0000256" key="1">
    <source>
        <dbReference type="SAM" id="Phobius"/>
    </source>
</evidence>
<dbReference type="AlphaFoldDB" id="A0A9D2LS84"/>
<accession>A0A9D2LS84</accession>
<organism evidence="2 3">
    <name type="scientific">Candidatus Blautia faecavium</name>
    <dbReference type="NCBI Taxonomy" id="2838487"/>
    <lineage>
        <taxon>Bacteria</taxon>
        <taxon>Bacillati</taxon>
        <taxon>Bacillota</taxon>
        <taxon>Clostridia</taxon>
        <taxon>Lachnospirales</taxon>
        <taxon>Lachnospiraceae</taxon>
        <taxon>Blautia</taxon>
    </lineage>
</organism>
<protein>
    <submittedName>
        <fullName evidence="2">Uncharacterized protein</fullName>
    </submittedName>
</protein>
<feature type="transmembrane region" description="Helical" evidence="1">
    <location>
        <begin position="20"/>
        <end position="42"/>
    </location>
</feature>
<keyword evidence="1" id="KW-0472">Membrane</keyword>
<name>A0A9D2LS84_9FIRM</name>
<dbReference type="EMBL" id="DWYZ01000112">
    <property type="protein sequence ID" value="HJB28310.1"/>
    <property type="molecule type" value="Genomic_DNA"/>
</dbReference>
<keyword evidence="1" id="KW-1133">Transmembrane helix</keyword>
<feature type="transmembrane region" description="Helical" evidence="1">
    <location>
        <begin position="214"/>
        <end position="236"/>
    </location>
</feature>
<feature type="transmembrane region" description="Helical" evidence="1">
    <location>
        <begin position="164"/>
        <end position="188"/>
    </location>
</feature>
<reference evidence="2" key="1">
    <citation type="journal article" date="2021" name="PeerJ">
        <title>Extensive microbial diversity within the chicken gut microbiome revealed by metagenomics and culture.</title>
        <authorList>
            <person name="Gilroy R."/>
            <person name="Ravi A."/>
            <person name="Getino M."/>
            <person name="Pursley I."/>
            <person name="Horton D.L."/>
            <person name="Alikhan N.F."/>
            <person name="Baker D."/>
            <person name="Gharbi K."/>
            <person name="Hall N."/>
            <person name="Watson M."/>
            <person name="Adriaenssens E.M."/>
            <person name="Foster-Nyarko E."/>
            <person name="Jarju S."/>
            <person name="Secka A."/>
            <person name="Antonio M."/>
            <person name="Oren A."/>
            <person name="Chaudhuri R.R."/>
            <person name="La Ragione R."/>
            <person name="Hildebrand F."/>
            <person name="Pallen M.J."/>
        </authorList>
    </citation>
    <scope>NUCLEOTIDE SEQUENCE</scope>
    <source>
        <strain evidence="2">ChiSjej1B19-5720</strain>
    </source>
</reference>
<evidence type="ECO:0000313" key="2">
    <source>
        <dbReference type="EMBL" id="HJB28310.1"/>
    </source>
</evidence>
<feature type="transmembrane region" description="Helical" evidence="1">
    <location>
        <begin position="54"/>
        <end position="72"/>
    </location>
</feature>
<feature type="transmembrane region" description="Helical" evidence="1">
    <location>
        <begin position="84"/>
        <end position="103"/>
    </location>
</feature>